<evidence type="ECO:0000313" key="3">
    <source>
        <dbReference type="Proteomes" id="UP000024284"/>
    </source>
</evidence>
<organism evidence="2 3">
    <name type="scientific">Sphingobium herbicidovorans (strain ATCC 700291 / DSM 11019 / CCUG 56400 / KCTC 2939 / LMG 18315 / NBRC 16415 / MH)</name>
    <name type="common">Sphingomonas herbicidovorans</name>
    <dbReference type="NCBI Taxonomy" id="1219045"/>
    <lineage>
        <taxon>Bacteria</taxon>
        <taxon>Pseudomonadati</taxon>
        <taxon>Pseudomonadota</taxon>
        <taxon>Alphaproteobacteria</taxon>
        <taxon>Sphingomonadales</taxon>
        <taxon>Sphingomonadaceae</taxon>
        <taxon>Sphingobium</taxon>
    </lineage>
</organism>
<evidence type="ECO:0000256" key="1">
    <source>
        <dbReference type="SAM" id="MobiDB-lite"/>
    </source>
</evidence>
<keyword evidence="3" id="KW-1185">Reference proteome</keyword>
<comment type="caution">
    <text evidence="2">The sequence shown here is derived from an EMBL/GenBank/DDBJ whole genome shotgun (WGS) entry which is preliminary data.</text>
</comment>
<feature type="region of interest" description="Disordered" evidence="1">
    <location>
        <begin position="46"/>
        <end position="100"/>
    </location>
</feature>
<proteinExistence type="predicted"/>
<dbReference type="EMBL" id="JFZA02000045">
    <property type="protein sequence ID" value="KFG88831.1"/>
    <property type="molecule type" value="Genomic_DNA"/>
</dbReference>
<dbReference type="STRING" id="76947.GCA_002080435_03354"/>
<gene>
    <name evidence="2" type="ORF">BV98_003231</name>
</gene>
<dbReference type="Proteomes" id="UP000024284">
    <property type="component" value="Unassembled WGS sequence"/>
</dbReference>
<evidence type="ECO:0000313" key="2">
    <source>
        <dbReference type="EMBL" id="KFG88831.1"/>
    </source>
</evidence>
<dbReference type="AlphaFoldDB" id="A0A086P613"/>
<name>A0A086P613_SPHHM</name>
<protein>
    <submittedName>
        <fullName evidence="2">Uncharacterized protein</fullName>
    </submittedName>
</protein>
<reference evidence="2" key="1">
    <citation type="submission" date="2014-08" db="EMBL/GenBank/DDBJ databases">
        <title>Draft genome sequences of Sphingobium herbicidovorans.</title>
        <authorList>
            <person name="Gan H.M."/>
            <person name="Gan H.Y."/>
            <person name="Savka M.A."/>
        </authorList>
    </citation>
    <scope>NUCLEOTIDE SEQUENCE [LARGE SCALE GENOMIC DNA]</scope>
    <source>
        <strain evidence="2">NBRC 16415</strain>
    </source>
</reference>
<sequence length="100" mass="11466">MHIETRAKNRIVERDVRQGWRDPSILEANAQRVEGALSDMYFHRHSRRAQRESAHACKRPPGVAGNPPFRSGQQARQPEHQYGLRFNDPHRLGPDFGEGA</sequence>
<accession>A0A086P613</accession>